<dbReference type="Gene3D" id="6.10.140.2220">
    <property type="match status" value="1"/>
</dbReference>
<dbReference type="Pfam" id="PF00856">
    <property type="entry name" value="SET"/>
    <property type="match status" value="1"/>
</dbReference>
<dbReference type="OrthoDB" id="341421at2759"/>
<gene>
    <name evidence="10" type="ORF">CDD81_6615</name>
</gene>
<feature type="domain" description="MYND-type" evidence="9">
    <location>
        <begin position="410"/>
        <end position="448"/>
    </location>
</feature>
<dbReference type="Proteomes" id="UP000226192">
    <property type="component" value="Unassembled WGS sequence"/>
</dbReference>
<keyword evidence="3" id="KW-0949">S-adenosyl-L-methionine</keyword>
<dbReference type="SUPFAM" id="SSF82199">
    <property type="entry name" value="SET domain"/>
    <property type="match status" value="1"/>
</dbReference>
<dbReference type="PROSITE" id="PS01360">
    <property type="entry name" value="ZF_MYND_1"/>
    <property type="match status" value="1"/>
</dbReference>
<dbReference type="Pfam" id="PF09273">
    <property type="entry name" value="Rubis-subs-bind"/>
    <property type="match status" value="1"/>
</dbReference>
<evidence type="ECO:0000313" key="10">
    <source>
        <dbReference type="EMBL" id="PHH62897.1"/>
    </source>
</evidence>
<dbReference type="InterPro" id="IPR001214">
    <property type="entry name" value="SET_dom"/>
</dbReference>
<dbReference type="PROSITE" id="PS50280">
    <property type="entry name" value="SET"/>
    <property type="match status" value="1"/>
</dbReference>
<dbReference type="GO" id="GO:0008270">
    <property type="term" value="F:zinc ion binding"/>
    <property type="evidence" value="ECO:0007669"/>
    <property type="project" value="UniProtKB-KW"/>
</dbReference>
<dbReference type="AlphaFoldDB" id="A0A2C5Y2J1"/>
<evidence type="ECO:0000256" key="7">
    <source>
        <dbReference type="PROSITE-ProRule" id="PRU00134"/>
    </source>
</evidence>
<dbReference type="CDD" id="cd10527">
    <property type="entry name" value="SET_LSMT"/>
    <property type="match status" value="1"/>
</dbReference>
<reference evidence="10 11" key="1">
    <citation type="submission" date="2017-06" db="EMBL/GenBank/DDBJ databases">
        <title>Ant-infecting Ophiocordyceps genomes reveal a high diversity of potential behavioral manipulation genes and a possible major role for enterotoxins.</title>
        <authorList>
            <person name="De Bekker C."/>
            <person name="Evans H.C."/>
            <person name="Brachmann A."/>
            <person name="Hughes D.P."/>
        </authorList>
    </citation>
    <scope>NUCLEOTIDE SEQUENCE [LARGE SCALE GENOMIC DNA]</scope>
    <source>
        <strain evidence="10 11">Map64</strain>
    </source>
</reference>
<dbReference type="PROSITE" id="PS50865">
    <property type="entry name" value="ZF_MYND_2"/>
    <property type="match status" value="1"/>
</dbReference>
<comment type="caution">
    <text evidence="10">The sequence shown here is derived from an EMBL/GenBank/DDBJ whole genome shotgun (WGS) entry which is preliminary data.</text>
</comment>
<accession>A0A2C5Y2J1</accession>
<sequence>MEAWLKQSGAFGVDGIELADFPGTGRGVKALRSFKQGQRILTIPSACLWKVQGARADPLLGPVLRSARPPLSVEDTLAVYLLFVKSQTSGYEGRRHHIAAMPQSYSASIFFAHDELRVCEGSSLFTLTSQLEQRLQDDYRQLHVRLLSQHRDIFPPDHFTIQDYKWALCSVWSRAMDFAVSETTTVRLVAPLADMLNHSLDAPQCHAYDAKSGDVSILAAKDYQAGDQIFISYGSVPNNRLLRLYGFVLPDNPNDSYDLVLQTSPMAPLYEQKERLWALAGLGSTCTISLTVKVPLPNSVLRYLRIQRLDESNITDMTLQLVNGTDGKVSDENEMQVLQSLVDSIGILLESFAIPMEKLEAKLAGEDYPAGSNAWAAAQVSAGEQRILTRAKKSAKDLLEAMFRPPATQCANCGNRSGALMSCGRCKAVKYCKRECQVAHFKDHRAACQTLAGLNKAASRSVVGVLQE</sequence>
<keyword evidence="4" id="KW-0479">Metal-binding</keyword>
<dbReference type="SUPFAM" id="SSF81822">
    <property type="entry name" value="RuBisCo LSMT C-terminal, substrate-binding domain"/>
    <property type="match status" value="1"/>
</dbReference>
<dbReference type="GO" id="GO:0016279">
    <property type="term" value="F:protein-lysine N-methyltransferase activity"/>
    <property type="evidence" value="ECO:0007669"/>
    <property type="project" value="TreeGrafter"/>
</dbReference>
<keyword evidence="5 7" id="KW-0863">Zinc-finger</keyword>
<dbReference type="PANTHER" id="PTHR13271:SF34">
    <property type="entry name" value="N-LYSINE METHYLTRANSFERASE SETD6"/>
    <property type="match status" value="1"/>
</dbReference>
<evidence type="ECO:0000256" key="1">
    <source>
        <dbReference type="ARBA" id="ARBA00022603"/>
    </source>
</evidence>
<proteinExistence type="predicted"/>
<dbReference type="InterPro" id="IPR036464">
    <property type="entry name" value="Rubisco_LSMT_subst-bd_sf"/>
</dbReference>
<evidence type="ECO:0000259" key="9">
    <source>
        <dbReference type="PROSITE" id="PS50865"/>
    </source>
</evidence>
<name>A0A2C5Y2J1_9HYPO</name>
<evidence type="ECO:0000256" key="4">
    <source>
        <dbReference type="ARBA" id="ARBA00022723"/>
    </source>
</evidence>
<dbReference type="InterPro" id="IPR050600">
    <property type="entry name" value="SETD3_SETD6_MTase"/>
</dbReference>
<dbReference type="Gene3D" id="3.90.1410.10">
    <property type="entry name" value="set domain protein methyltransferase, domain 1"/>
    <property type="match status" value="1"/>
</dbReference>
<protein>
    <submittedName>
        <fullName evidence="10">Uncharacterized protein</fullName>
    </submittedName>
</protein>
<organism evidence="10 11">
    <name type="scientific">Ophiocordyceps australis</name>
    <dbReference type="NCBI Taxonomy" id="1399860"/>
    <lineage>
        <taxon>Eukaryota</taxon>
        <taxon>Fungi</taxon>
        <taxon>Dikarya</taxon>
        <taxon>Ascomycota</taxon>
        <taxon>Pezizomycotina</taxon>
        <taxon>Sordariomycetes</taxon>
        <taxon>Hypocreomycetidae</taxon>
        <taxon>Hypocreales</taxon>
        <taxon>Ophiocordycipitaceae</taxon>
        <taxon>Ophiocordyceps</taxon>
    </lineage>
</organism>
<evidence type="ECO:0000259" key="8">
    <source>
        <dbReference type="PROSITE" id="PS50280"/>
    </source>
</evidence>
<evidence type="ECO:0000256" key="2">
    <source>
        <dbReference type="ARBA" id="ARBA00022679"/>
    </source>
</evidence>
<dbReference type="InterPro" id="IPR015353">
    <property type="entry name" value="Rubisco_LSMT_subst-bd"/>
</dbReference>
<dbReference type="GO" id="GO:0032259">
    <property type="term" value="P:methylation"/>
    <property type="evidence" value="ECO:0007669"/>
    <property type="project" value="UniProtKB-KW"/>
</dbReference>
<feature type="domain" description="SET" evidence="8">
    <location>
        <begin position="14"/>
        <end position="234"/>
    </location>
</feature>
<dbReference type="PANTHER" id="PTHR13271">
    <property type="entry name" value="UNCHARACTERIZED PUTATIVE METHYLTRANSFERASE"/>
    <property type="match status" value="1"/>
</dbReference>
<evidence type="ECO:0000256" key="3">
    <source>
        <dbReference type="ARBA" id="ARBA00022691"/>
    </source>
</evidence>
<dbReference type="SUPFAM" id="SSF144232">
    <property type="entry name" value="HIT/MYND zinc finger-like"/>
    <property type="match status" value="1"/>
</dbReference>
<evidence type="ECO:0000313" key="11">
    <source>
        <dbReference type="Proteomes" id="UP000226192"/>
    </source>
</evidence>
<dbReference type="InterPro" id="IPR002893">
    <property type="entry name" value="Znf_MYND"/>
</dbReference>
<dbReference type="EMBL" id="NJET01000061">
    <property type="protein sequence ID" value="PHH62897.1"/>
    <property type="molecule type" value="Genomic_DNA"/>
</dbReference>
<dbReference type="InterPro" id="IPR046341">
    <property type="entry name" value="SET_dom_sf"/>
</dbReference>
<keyword evidence="2" id="KW-0808">Transferase</keyword>
<evidence type="ECO:0000256" key="5">
    <source>
        <dbReference type="ARBA" id="ARBA00022771"/>
    </source>
</evidence>
<keyword evidence="1" id="KW-0489">Methyltransferase</keyword>
<evidence type="ECO:0000256" key="6">
    <source>
        <dbReference type="ARBA" id="ARBA00022833"/>
    </source>
</evidence>
<keyword evidence="6" id="KW-0862">Zinc</keyword>
<keyword evidence="11" id="KW-1185">Reference proteome</keyword>
<dbReference type="Pfam" id="PF01753">
    <property type="entry name" value="zf-MYND"/>
    <property type="match status" value="1"/>
</dbReference>
<dbReference type="SMART" id="SM00317">
    <property type="entry name" value="SET"/>
    <property type="match status" value="1"/>
</dbReference>
<dbReference type="GO" id="GO:0005634">
    <property type="term" value="C:nucleus"/>
    <property type="evidence" value="ECO:0007669"/>
    <property type="project" value="TreeGrafter"/>
</dbReference>
<dbReference type="Gene3D" id="3.90.1420.10">
    <property type="entry name" value="Rubisco LSMT, substrate-binding domain"/>
    <property type="match status" value="1"/>
</dbReference>
<dbReference type="STRING" id="1399860.A0A2C5Y2J1"/>